<feature type="domain" description="Transcriptional coactivator p15 (PC4) C-terminal" evidence="8">
    <location>
        <begin position="70"/>
        <end position="121"/>
    </location>
</feature>
<comment type="similarity">
    <text evidence="2">Belongs to the transcriptional coactivator PC4 family.</text>
</comment>
<dbReference type="Proteomes" id="UP000815677">
    <property type="component" value="Unassembled WGS sequence"/>
</dbReference>
<dbReference type="EMBL" id="DF849259">
    <property type="protein sequence ID" value="GAT56356.1"/>
    <property type="molecule type" value="Genomic_DNA"/>
</dbReference>
<dbReference type="InterPro" id="IPR003173">
    <property type="entry name" value="PC4_C"/>
</dbReference>
<dbReference type="InterPro" id="IPR045125">
    <property type="entry name" value="Sub1/Tcp4-like"/>
</dbReference>
<dbReference type="InterPro" id="IPR009044">
    <property type="entry name" value="ssDNA-bd_transcriptional_reg"/>
</dbReference>
<evidence type="ECO:0000256" key="3">
    <source>
        <dbReference type="ARBA" id="ARBA00023015"/>
    </source>
</evidence>
<comment type="subcellular location">
    <subcellularLocation>
        <location evidence="1">Nucleus</location>
    </subcellularLocation>
</comment>
<reference evidence="9" key="1">
    <citation type="submission" date="2014-09" db="EMBL/GenBank/DDBJ databases">
        <title>Genome sequence of the luminous mushroom Mycena chlorophos for searching fungal bioluminescence genes.</title>
        <authorList>
            <person name="Tanaka Y."/>
            <person name="Kasuga D."/>
            <person name="Oba Y."/>
            <person name="Hase S."/>
            <person name="Sato K."/>
            <person name="Oba Y."/>
            <person name="Sakakibara Y."/>
        </authorList>
    </citation>
    <scope>NUCLEOTIDE SEQUENCE</scope>
</reference>
<feature type="compositionally biased region" description="Basic and acidic residues" evidence="7">
    <location>
        <begin position="1"/>
        <end position="24"/>
    </location>
</feature>
<keyword evidence="10" id="KW-1185">Reference proteome</keyword>
<evidence type="ECO:0000313" key="9">
    <source>
        <dbReference type="EMBL" id="GAT56356.1"/>
    </source>
</evidence>
<sequence length="137" mass="15586">MPPKRKSTDGDDVRPASKKAKNDDASGSEVEEEQERPKATVKKPKLAEKEKDSKKKGKKEAAKEEDKFVDLGKNKRVTVSTFKNTVLVDIREFYKDKETDEMKPGRKGISLTLEQYQQLKEMLDEVDALVEGVKEDQ</sequence>
<evidence type="ECO:0000256" key="1">
    <source>
        <dbReference type="ARBA" id="ARBA00004123"/>
    </source>
</evidence>
<evidence type="ECO:0000259" key="8">
    <source>
        <dbReference type="Pfam" id="PF02229"/>
    </source>
</evidence>
<proteinExistence type="inferred from homology"/>
<accession>A0ABQ0LZ65</accession>
<name>A0ABQ0LZ65_MYCCL</name>
<evidence type="ECO:0000256" key="2">
    <source>
        <dbReference type="ARBA" id="ARBA00009001"/>
    </source>
</evidence>
<dbReference type="PANTHER" id="PTHR13215">
    <property type="entry name" value="RNA POLYMERASE II TRANSCRIPTIONAL COACTIVATOR"/>
    <property type="match status" value="1"/>
</dbReference>
<evidence type="ECO:0000256" key="7">
    <source>
        <dbReference type="SAM" id="MobiDB-lite"/>
    </source>
</evidence>
<feature type="compositionally biased region" description="Basic and acidic residues" evidence="7">
    <location>
        <begin position="45"/>
        <end position="67"/>
    </location>
</feature>
<keyword evidence="3" id="KW-0805">Transcription regulation</keyword>
<evidence type="ECO:0000313" key="10">
    <source>
        <dbReference type="Proteomes" id="UP000815677"/>
    </source>
</evidence>
<feature type="region of interest" description="Disordered" evidence="7">
    <location>
        <begin position="1"/>
        <end position="67"/>
    </location>
</feature>
<evidence type="ECO:0000256" key="5">
    <source>
        <dbReference type="ARBA" id="ARBA00023163"/>
    </source>
</evidence>
<dbReference type="Pfam" id="PF02229">
    <property type="entry name" value="PC4"/>
    <property type="match status" value="1"/>
</dbReference>
<dbReference type="Gene3D" id="2.30.31.10">
    <property type="entry name" value="Transcriptional Coactivator Pc4, Chain A"/>
    <property type="match status" value="1"/>
</dbReference>
<keyword evidence="6" id="KW-0539">Nucleus</keyword>
<organism evidence="9 10">
    <name type="scientific">Mycena chlorophos</name>
    <name type="common">Agaric fungus</name>
    <name type="synonym">Agaricus chlorophos</name>
    <dbReference type="NCBI Taxonomy" id="658473"/>
    <lineage>
        <taxon>Eukaryota</taxon>
        <taxon>Fungi</taxon>
        <taxon>Dikarya</taxon>
        <taxon>Basidiomycota</taxon>
        <taxon>Agaricomycotina</taxon>
        <taxon>Agaricomycetes</taxon>
        <taxon>Agaricomycetidae</taxon>
        <taxon>Agaricales</taxon>
        <taxon>Marasmiineae</taxon>
        <taxon>Mycenaceae</taxon>
        <taxon>Mycena</taxon>
    </lineage>
</organism>
<evidence type="ECO:0000256" key="4">
    <source>
        <dbReference type="ARBA" id="ARBA00023125"/>
    </source>
</evidence>
<keyword evidence="5" id="KW-0804">Transcription</keyword>
<evidence type="ECO:0000256" key="6">
    <source>
        <dbReference type="ARBA" id="ARBA00023242"/>
    </source>
</evidence>
<keyword evidence="4" id="KW-0238">DNA-binding</keyword>
<dbReference type="SUPFAM" id="SSF54447">
    <property type="entry name" value="ssDNA-binding transcriptional regulator domain"/>
    <property type="match status" value="1"/>
</dbReference>
<protein>
    <submittedName>
        <fullName evidence="9">Activated RNA polymerase II transcriptional coactivator</fullName>
    </submittedName>
</protein>
<gene>
    <name evidence="9" type="ORF">MCHLO_13014</name>
</gene>